<keyword evidence="5 8" id="KW-0378">Hydrolase</keyword>
<evidence type="ECO:0000256" key="8">
    <source>
        <dbReference type="RuleBase" id="RU004915"/>
    </source>
</evidence>
<evidence type="ECO:0000256" key="5">
    <source>
        <dbReference type="ARBA" id="ARBA00022801"/>
    </source>
</evidence>
<dbReference type="InterPro" id="IPR017989">
    <property type="entry name" value="Ribosome_inactivat_1/2"/>
</dbReference>
<organism evidence="10">
    <name type="scientific">Opuntia streptacantha</name>
    <name type="common">Prickly pear cactus</name>
    <name type="synonym">Opuntia cardona</name>
    <dbReference type="NCBI Taxonomy" id="393608"/>
    <lineage>
        <taxon>Eukaryota</taxon>
        <taxon>Viridiplantae</taxon>
        <taxon>Streptophyta</taxon>
        <taxon>Embryophyta</taxon>
        <taxon>Tracheophyta</taxon>
        <taxon>Spermatophyta</taxon>
        <taxon>Magnoliopsida</taxon>
        <taxon>eudicotyledons</taxon>
        <taxon>Gunneridae</taxon>
        <taxon>Pentapetalae</taxon>
        <taxon>Caryophyllales</taxon>
        <taxon>Cactineae</taxon>
        <taxon>Cactaceae</taxon>
        <taxon>Opuntioideae</taxon>
        <taxon>Opuntia</taxon>
    </lineage>
</organism>
<dbReference type="GO" id="GO:0090729">
    <property type="term" value="F:toxin activity"/>
    <property type="evidence" value="ECO:0007669"/>
    <property type="project" value="UniProtKB-KW"/>
</dbReference>
<dbReference type="EMBL" id="GISG01091046">
    <property type="protein sequence ID" value="MBA4634418.1"/>
    <property type="molecule type" value="Transcribed_RNA"/>
</dbReference>
<dbReference type="InterPro" id="IPR016138">
    <property type="entry name" value="Ribosome_inactivat_prot_sub1"/>
</dbReference>
<comment type="similarity">
    <text evidence="2">Belongs to the ribosome-inactivating protein family. Type 1 RIP subfamily.</text>
</comment>
<dbReference type="EC" id="3.2.2.22" evidence="3 8"/>
<dbReference type="PANTHER" id="PTHR33453:SF34">
    <property type="entry name" value="RIBOSOME-INACTIVATING PROTEIN"/>
    <property type="match status" value="1"/>
</dbReference>
<sequence>MDTNERMEMEMHKGTERWRYRELQQRGRCCWWHSYEKLNMRVMIASAVAMLAWVMLMFATTSSGITKPKIDAKETVEFRLNSGAEGYTQLIKDLREKLKDPKQSYCQVPMLQKFDAKKYIYVKLLSEQNSITLAIRKSTIYLLGYSYEYDKKLCARFFTDTNKQEWKEIFGDQIANRGRENIGYSSGYSAIEKTAELAAEGRKRLMLGMTILGSRIDKISKTACTAAYPKSFAKTEAELLLIAIQMVSEAVRFKYIENQIKAKIPNDFYPAEEVIWLEEHWGFLSEGIAKGTLMGLLNSVNPSKSPKASKWLTTQLDDNVTVWTQ</sequence>
<dbReference type="GO" id="GO:0030598">
    <property type="term" value="F:rRNA N-glycosylase activity"/>
    <property type="evidence" value="ECO:0007669"/>
    <property type="project" value="UniProtKB-EC"/>
</dbReference>
<dbReference type="AlphaFoldDB" id="A0A7C8Z4T6"/>
<dbReference type="Pfam" id="PF00161">
    <property type="entry name" value="RIP"/>
    <property type="match status" value="1"/>
</dbReference>
<evidence type="ECO:0000256" key="2">
    <source>
        <dbReference type="ARBA" id="ARBA00008544"/>
    </source>
</evidence>
<keyword evidence="9" id="KW-1133">Transmembrane helix</keyword>
<proteinExistence type="inferred from homology"/>
<dbReference type="PANTHER" id="PTHR33453">
    <property type="match status" value="1"/>
</dbReference>
<keyword evidence="9" id="KW-0472">Membrane</keyword>
<dbReference type="GO" id="GO:0017148">
    <property type="term" value="P:negative regulation of translation"/>
    <property type="evidence" value="ECO:0007669"/>
    <property type="project" value="UniProtKB-KW"/>
</dbReference>
<dbReference type="PRINTS" id="PR00396">
    <property type="entry name" value="SHIGARICIN"/>
</dbReference>
<accession>A0A7C8Z4T6</accession>
<name>A0A7C8Z4T6_OPUST</name>
<protein>
    <recommendedName>
        <fullName evidence="3 8">rRNA N-glycosylase</fullName>
        <ecNumber evidence="3 8">3.2.2.22</ecNumber>
    </recommendedName>
</protein>
<reference evidence="10" key="2">
    <citation type="submission" date="2020-07" db="EMBL/GenBank/DDBJ databases">
        <authorList>
            <person name="Vera ALvarez R."/>
            <person name="Arias-Moreno D.M."/>
            <person name="Jimenez-Jacinto V."/>
            <person name="Jimenez-Bremont J.F."/>
            <person name="Swaminathan K."/>
            <person name="Moose S.P."/>
            <person name="Guerrero-Gonzalez M.L."/>
            <person name="Marino-Ramirez L."/>
            <person name="Landsman D."/>
            <person name="Rodriguez-Kessler M."/>
            <person name="Delgado-Sanchez P."/>
        </authorList>
    </citation>
    <scope>NUCLEOTIDE SEQUENCE</scope>
    <source>
        <tissue evidence="10">Cladode</tissue>
    </source>
</reference>
<dbReference type="Gene3D" id="4.10.470.10">
    <property type="entry name" value="Ricin (A Subunit), domain 2"/>
    <property type="match status" value="1"/>
</dbReference>
<dbReference type="InterPro" id="IPR001574">
    <property type="entry name" value="Ribosome_inactivat_prot"/>
</dbReference>
<dbReference type="GO" id="GO:0006952">
    <property type="term" value="P:defense response"/>
    <property type="evidence" value="ECO:0007669"/>
    <property type="project" value="UniProtKB-KW"/>
</dbReference>
<dbReference type="Gene3D" id="3.40.420.10">
    <property type="entry name" value="Ricin (A subunit), domain 1"/>
    <property type="match status" value="1"/>
</dbReference>
<evidence type="ECO:0000313" key="10">
    <source>
        <dbReference type="EMBL" id="MBA4634418.1"/>
    </source>
</evidence>
<evidence type="ECO:0000256" key="1">
    <source>
        <dbReference type="ARBA" id="ARBA00000237"/>
    </source>
</evidence>
<evidence type="ECO:0000256" key="7">
    <source>
        <dbReference type="ARBA" id="ARBA00023193"/>
    </source>
</evidence>
<keyword evidence="6 8" id="KW-0611">Plant defense</keyword>
<keyword evidence="9" id="KW-0812">Transmembrane</keyword>
<dbReference type="InterPro" id="IPR036041">
    <property type="entry name" value="Ribosome-inact_prot_sf"/>
</dbReference>
<keyword evidence="4 8" id="KW-0800">Toxin</keyword>
<feature type="transmembrane region" description="Helical" evidence="9">
    <location>
        <begin position="42"/>
        <end position="60"/>
    </location>
</feature>
<evidence type="ECO:0000256" key="6">
    <source>
        <dbReference type="ARBA" id="ARBA00022821"/>
    </source>
</evidence>
<evidence type="ECO:0000256" key="3">
    <source>
        <dbReference type="ARBA" id="ARBA00012001"/>
    </source>
</evidence>
<comment type="catalytic activity">
    <reaction evidence="1 8">
        <text>Endohydrolysis of the N-glycosidic bond at one specific adenosine on the 28S rRNA.</text>
        <dbReference type="EC" id="3.2.2.22"/>
    </reaction>
</comment>
<dbReference type="InterPro" id="IPR016139">
    <property type="entry name" value="Ribosome_inactivat_prot_sub2"/>
</dbReference>
<evidence type="ECO:0000256" key="4">
    <source>
        <dbReference type="ARBA" id="ARBA00022656"/>
    </source>
</evidence>
<keyword evidence="7 8" id="KW-0652">Protein synthesis inhibitor</keyword>
<reference evidence="10" key="1">
    <citation type="journal article" date="2013" name="J. Plant Res.">
        <title>Effect of fungi and light on seed germination of three Opuntia species from semiarid lands of central Mexico.</title>
        <authorList>
            <person name="Delgado-Sanchez P."/>
            <person name="Jimenez-Bremont J.F."/>
            <person name="Guerrero-Gonzalez Mde L."/>
            <person name="Flores J."/>
        </authorList>
    </citation>
    <scope>NUCLEOTIDE SEQUENCE</scope>
    <source>
        <tissue evidence="10">Cladode</tissue>
    </source>
</reference>
<evidence type="ECO:0000256" key="9">
    <source>
        <dbReference type="SAM" id="Phobius"/>
    </source>
</evidence>
<dbReference type="SUPFAM" id="SSF56371">
    <property type="entry name" value="Ribosome inactivating proteins (RIP)"/>
    <property type="match status" value="1"/>
</dbReference>